<keyword evidence="10" id="KW-1185">Reference proteome</keyword>
<feature type="compositionally biased region" description="Low complexity" evidence="9">
    <location>
        <begin position="855"/>
        <end position="867"/>
    </location>
</feature>
<comment type="similarity">
    <text evidence="1">Belongs to the eukaryotic-type primase small subunit family.</text>
</comment>
<organism evidence="10 11">
    <name type="scientific">Petromyzon marinus</name>
    <name type="common">Sea lamprey</name>
    <dbReference type="NCBI Taxonomy" id="7757"/>
    <lineage>
        <taxon>Eukaryota</taxon>
        <taxon>Metazoa</taxon>
        <taxon>Chordata</taxon>
        <taxon>Craniata</taxon>
        <taxon>Vertebrata</taxon>
        <taxon>Cyclostomata</taxon>
        <taxon>Hyperoartia</taxon>
        <taxon>Petromyzontiformes</taxon>
        <taxon>Petromyzontidae</taxon>
        <taxon>Petromyzon</taxon>
    </lineage>
</organism>
<dbReference type="GO" id="GO:0003682">
    <property type="term" value="F:chromatin binding"/>
    <property type="evidence" value="ECO:0007669"/>
    <property type="project" value="TreeGrafter"/>
</dbReference>
<feature type="region of interest" description="Disordered" evidence="9">
    <location>
        <begin position="518"/>
        <end position="538"/>
    </location>
</feature>
<keyword evidence="4" id="KW-0548">Nucleotidyltransferase</keyword>
<dbReference type="GO" id="GO:0003887">
    <property type="term" value="F:DNA-directed DNA polymerase activity"/>
    <property type="evidence" value="ECO:0007669"/>
    <property type="project" value="UniProtKB-KW"/>
</dbReference>
<keyword evidence="4" id="KW-0239">DNA-directed DNA polymerase</keyword>
<dbReference type="GO" id="GO:0005634">
    <property type="term" value="C:nucleus"/>
    <property type="evidence" value="ECO:0007669"/>
    <property type="project" value="TreeGrafter"/>
</dbReference>
<name>A0AAJ7TGX0_PETMA</name>
<gene>
    <name evidence="11" type="primary">PRIMPOL</name>
</gene>
<dbReference type="InterPro" id="IPR044917">
    <property type="entry name" value="PRIMPOL"/>
</dbReference>
<evidence type="ECO:0000256" key="9">
    <source>
        <dbReference type="SAM" id="MobiDB-lite"/>
    </source>
</evidence>
<dbReference type="Pfam" id="PF03121">
    <property type="entry name" value="Herpes_UL52"/>
    <property type="match status" value="1"/>
</dbReference>
<comment type="catalytic activity">
    <reaction evidence="8">
        <text>DNA(n) + a 2'-deoxyribonucleoside 5'-triphosphate = DNA(n+1) + diphosphate</text>
        <dbReference type="Rhea" id="RHEA:22508"/>
        <dbReference type="Rhea" id="RHEA-COMP:17339"/>
        <dbReference type="Rhea" id="RHEA-COMP:17340"/>
        <dbReference type="ChEBI" id="CHEBI:33019"/>
        <dbReference type="ChEBI" id="CHEBI:61560"/>
        <dbReference type="ChEBI" id="CHEBI:173112"/>
        <dbReference type="EC" id="2.7.7.7"/>
    </reaction>
    <physiologicalReaction direction="left-to-right" evidence="8">
        <dbReference type="Rhea" id="RHEA:22509"/>
    </physiologicalReaction>
</comment>
<evidence type="ECO:0000256" key="5">
    <source>
        <dbReference type="ARBA" id="ARBA00026139"/>
    </source>
</evidence>
<accession>A0AAJ7TGX0</accession>
<dbReference type="EC" id="2.7.7.102" evidence="7"/>
<dbReference type="EC" id="2.7.7.7" evidence="2"/>
<sequence>MLHLHQPLGHHRLCTASPARAVLASDSTPRRKPWNRFGGGHAGHVTRETRGKRRRAGICVRSLRGLCCHTSPPSCSLPQSLLSPHRLSLPLVLFHSLCCLHIASLSGGSLLFSSTVSCHHIASLSPSCSLLQSLLSPHRLSLSEGSLLFSSTVSVVSTSLLSLWRLPLVLFHRLCCLHIASLSPSCSLPQSLSARSLRRNAAGGVVVVKWRYCCCEGAADSLSVKQMSDSKGRARWAQLQERVSLRARIFSKLPLATAPYRPRLSTPDQPPHMWRLFHRQADALQLARSAAPAQEVHTFAFERPNQAPTGTRAFLVTSYSEFWHYYHVYCSGRASHQAHYYEVIPEGSTCHLYFDVEFSRESNPDLDGGSLTATLIKYVCACIQACYGLACTTGDVLSLDSSSASKFSRHLLFHIPGAAFQDNLQAGNFVRKIFKPLAEKICNIKLQGVPEAHSVCPTESPAVPHIAESTLSQMLQGEFKIKEPLDILESHKTLWDDADSNDSWIENWKREFDLESSRCGSENDQESKSNGECTGTLHDHTNTQFTKAGEMTLDCSETWYYPQDQGTSGPEKRSLWDILDYRATWQHFLEALIVKDKTGQLTLAVDLGVYTKNRNFRLYGSSKAGVLVPLRLAPDDSYVAQRLPAWGIHRARETMPSTGTTRASERPACSSEAKKHVRLQEKIFLASLITNVERAPGLRLLSCLGSPMDTHRTNTFAANNAHGDAKLVTGYQASPFPEIDAYIRSQLNKGGVQGDIRCWKFYEGTGLLVYEATKNRWCENVGRAHRSNNTCYFVDLHQGIFYQKCHDQECKAIHFRSQNYPLPQECLPKLILSRSDRFDNFPGEAGDKDVVGEGNTQNQTDTATTTVEDTHVGMST</sequence>
<evidence type="ECO:0000256" key="2">
    <source>
        <dbReference type="ARBA" id="ARBA00012417"/>
    </source>
</evidence>
<evidence type="ECO:0000256" key="8">
    <source>
        <dbReference type="ARBA" id="ARBA00047303"/>
    </source>
</evidence>
<reference evidence="11" key="1">
    <citation type="submission" date="2025-08" db="UniProtKB">
        <authorList>
            <consortium name="RefSeq"/>
        </authorList>
    </citation>
    <scope>IDENTIFICATION</scope>
    <source>
        <tissue evidence="11">Sperm</tissue>
    </source>
</reference>
<dbReference type="Proteomes" id="UP001318040">
    <property type="component" value="Chromosome 25"/>
</dbReference>
<dbReference type="KEGG" id="pmrn:116945886"/>
<dbReference type="PANTHER" id="PTHR31399">
    <property type="entry name" value="DNA-DIRECTED PRIMASE / POLYMERASE PROTEIN"/>
    <property type="match status" value="1"/>
</dbReference>
<feature type="region of interest" description="Disordered" evidence="9">
    <location>
        <begin position="843"/>
        <end position="876"/>
    </location>
</feature>
<protein>
    <recommendedName>
        <fullName evidence="5">DNA-directed primase/polymerase protein</fullName>
        <ecNumber evidence="7">2.7.7.102</ecNumber>
        <ecNumber evidence="2">2.7.7.7</ecNumber>
    </recommendedName>
</protein>
<keyword evidence="3" id="KW-0240">DNA-directed RNA polymerase</keyword>
<evidence type="ECO:0000256" key="4">
    <source>
        <dbReference type="ARBA" id="ARBA00022932"/>
    </source>
</evidence>
<evidence type="ECO:0000313" key="11">
    <source>
        <dbReference type="RefSeq" id="XP_032816423.1"/>
    </source>
</evidence>
<keyword evidence="3" id="KW-0804">Transcription</keyword>
<dbReference type="CTD" id="201973"/>
<comment type="catalytic activity">
    <reaction evidence="6">
        <text>ssDNA + n NTP = ssDNA/pppN(pN)n-1 hybrid + (n-1) diphosphate.</text>
        <dbReference type="EC" id="2.7.7.102"/>
    </reaction>
</comment>
<proteinExistence type="inferred from homology"/>
<dbReference type="PANTHER" id="PTHR31399:SF0">
    <property type="entry name" value="DNA-DIRECTED PRIMASE_POLYMERASE PROTEIN"/>
    <property type="match status" value="1"/>
</dbReference>
<evidence type="ECO:0000256" key="6">
    <source>
        <dbReference type="ARBA" id="ARBA00044677"/>
    </source>
</evidence>
<evidence type="ECO:0000256" key="3">
    <source>
        <dbReference type="ARBA" id="ARBA00022478"/>
    </source>
</evidence>
<keyword evidence="4" id="KW-0808">Transferase</keyword>
<dbReference type="RefSeq" id="XP_032816423.1">
    <property type="nucleotide sequence ID" value="XM_032960532.1"/>
</dbReference>
<dbReference type="GO" id="GO:0031297">
    <property type="term" value="P:replication fork processing"/>
    <property type="evidence" value="ECO:0007669"/>
    <property type="project" value="TreeGrafter"/>
</dbReference>
<dbReference type="GO" id="GO:0000428">
    <property type="term" value="C:DNA-directed RNA polymerase complex"/>
    <property type="evidence" value="ECO:0007669"/>
    <property type="project" value="UniProtKB-KW"/>
</dbReference>
<evidence type="ECO:0000256" key="1">
    <source>
        <dbReference type="ARBA" id="ARBA00009762"/>
    </source>
</evidence>
<evidence type="ECO:0000256" key="7">
    <source>
        <dbReference type="ARBA" id="ARBA00044768"/>
    </source>
</evidence>
<dbReference type="AlphaFoldDB" id="A0AAJ7TGX0"/>
<dbReference type="GO" id="GO:0009411">
    <property type="term" value="P:response to UV"/>
    <property type="evidence" value="ECO:0007669"/>
    <property type="project" value="TreeGrafter"/>
</dbReference>
<dbReference type="GO" id="GO:0006264">
    <property type="term" value="P:mitochondrial DNA replication"/>
    <property type="evidence" value="ECO:0007669"/>
    <property type="project" value="TreeGrafter"/>
</dbReference>
<dbReference type="GO" id="GO:0042276">
    <property type="term" value="P:error-prone translesion synthesis"/>
    <property type="evidence" value="ECO:0007669"/>
    <property type="project" value="InterPro"/>
</dbReference>
<feature type="compositionally biased region" description="Polar residues" evidence="9">
    <location>
        <begin position="518"/>
        <end position="533"/>
    </location>
</feature>
<dbReference type="GO" id="GO:0005759">
    <property type="term" value="C:mitochondrial matrix"/>
    <property type="evidence" value="ECO:0007669"/>
    <property type="project" value="TreeGrafter"/>
</dbReference>
<evidence type="ECO:0000313" key="10">
    <source>
        <dbReference type="Proteomes" id="UP001318040"/>
    </source>
</evidence>